<dbReference type="FunFam" id="3.80.10.10:FF:000651">
    <property type="entry name" value="F-box/LRR-repeat protein 4"/>
    <property type="match status" value="1"/>
</dbReference>
<dbReference type="InterPro" id="IPR032675">
    <property type="entry name" value="LRR_dom_sf"/>
</dbReference>
<evidence type="ECO:0000259" key="3">
    <source>
        <dbReference type="Pfam" id="PF25372"/>
    </source>
</evidence>
<dbReference type="Gene3D" id="1.20.1280.50">
    <property type="match status" value="1"/>
</dbReference>
<dbReference type="FunFam" id="3.80.10.10:FF:001196">
    <property type="entry name" value="F-box/LRR-repeat protein 4"/>
    <property type="match status" value="1"/>
</dbReference>
<evidence type="ECO:0000313" key="4">
    <source>
        <dbReference type="EMBL" id="KAF3942904.1"/>
    </source>
</evidence>
<gene>
    <name evidence="4" type="ORF">CMV_030484</name>
</gene>
<feature type="compositionally biased region" description="Low complexity" evidence="1">
    <location>
        <begin position="630"/>
        <end position="641"/>
    </location>
</feature>
<dbReference type="InterPro" id="IPR057207">
    <property type="entry name" value="FBXL15_LRR"/>
</dbReference>
<dbReference type="InterPro" id="IPR006553">
    <property type="entry name" value="Leu-rich_rpt_Cys-con_subtyp"/>
</dbReference>
<dbReference type="PANTHER" id="PTHR13318:SF41">
    <property type="entry name" value="F-BOX_LRR-REPEAT PROTEIN 4"/>
    <property type="match status" value="1"/>
</dbReference>
<dbReference type="FunFam" id="1.20.1280.50:FF:000023">
    <property type="entry name" value="F-box/LRR-repeat protein 4"/>
    <property type="match status" value="1"/>
</dbReference>
<feature type="domain" description="COI1 F-box" evidence="2">
    <location>
        <begin position="23"/>
        <end position="49"/>
    </location>
</feature>
<keyword evidence="5" id="KW-1185">Reference proteome</keyword>
<evidence type="ECO:0000256" key="1">
    <source>
        <dbReference type="SAM" id="MobiDB-lite"/>
    </source>
</evidence>
<dbReference type="InterPro" id="IPR036047">
    <property type="entry name" value="F-box-like_dom_sf"/>
</dbReference>
<dbReference type="Gene3D" id="3.80.10.10">
    <property type="entry name" value="Ribonuclease Inhibitor"/>
    <property type="match status" value="2"/>
</dbReference>
<dbReference type="SUPFAM" id="SSF81383">
    <property type="entry name" value="F-box domain"/>
    <property type="match status" value="1"/>
</dbReference>
<dbReference type="GO" id="GO:0031146">
    <property type="term" value="P:SCF-dependent proteasomal ubiquitin-dependent protein catabolic process"/>
    <property type="evidence" value="ECO:0007669"/>
    <property type="project" value="TreeGrafter"/>
</dbReference>
<evidence type="ECO:0008006" key="6">
    <source>
        <dbReference type="Google" id="ProtNLM"/>
    </source>
</evidence>
<dbReference type="GO" id="GO:0019005">
    <property type="term" value="C:SCF ubiquitin ligase complex"/>
    <property type="evidence" value="ECO:0007669"/>
    <property type="project" value="TreeGrafter"/>
</dbReference>
<dbReference type="InterPro" id="IPR041567">
    <property type="entry name" value="COI1_F-box"/>
</dbReference>
<feature type="domain" description="F-box/LRR-repeat protein 15-like leucin rich repeat" evidence="3">
    <location>
        <begin position="389"/>
        <end position="580"/>
    </location>
</feature>
<evidence type="ECO:0000313" key="5">
    <source>
        <dbReference type="Proteomes" id="UP000737018"/>
    </source>
</evidence>
<dbReference type="SUPFAM" id="SSF52047">
    <property type="entry name" value="RNI-like"/>
    <property type="match status" value="2"/>
</dbReference>
<dbReference type="Proteomes" id="UP000737018">
    <property type="component" value="Unassembled WGS sequence"/>
</dbReference>
<dbReference type="Pfam" id="PF13516">
    <property type="entry name" value="LRR_6"/>
    <property type="match status" value="1"/>
</dbReference>
<dbReference type="AlphaFoldDB" id="A0A8J4Q6E2"/>
<protein>
    <recommendedName>
        <fullName evidence="6">F-box domain-containing protein</fullName>
    </recommendedName>
</protein>
<evidence type="ECO:0000259" key="2">
    <source>
        <dbReference type="Pfam" id="PF18511"/>
    </source>
</evidence>
<comment type="caution">
    <text evidence="4">The sequence shown here is derived from an EMBL/GenBank/DDBJ whole genome shotgun (WGS) entry which is preliminary data.</text>
</comment>
<feature type="domain" description="F-box/LRR-repeat protein 15-like leucin rich repeat" evidence="3">
    <location>
        <begin position="200"/>
        <end position="360"/>
    </location>
</feature>
<name>A0A8J4Q6E2_9ROSI</name>
<proteinExistence type="predicted"/>
<dbReference type="CDD" id="cd22159">
    <property type="entry name" value="F-box_AtTIR1-like"/>
    <property type="match status" value="1"/>
</dbReference>
<dbReference type="SMART" id="SM00367">
    <property type="entry name" value="LRR_CC"/>
    <property type="match status" value="17"/>
</dbReference>
<dbReference type="PANTHER" id="PTHR13318">
    <property type="entry name" value="PARTNER OF PAIRED, ISOFORM B-RELATED"/>
    <property type="match status" value="1"/>
</dbReference>
<dbReference type="EMBL" id="JRKL02013258">
    <property type="protein sequence ID" value="KAF3942904.1"/>
    <property type="molecule type" value="Genomic_DNA"/>
</dbReference>
<feature type="region of interest" description="Disordered" evidence="1">
    <location>
        <begin position="590"/>
        <end position="651"/>
    </location>
</feature>
<dbReference type="Pfam" id="PF25372">
    <property type="entry name" value="DUF7885"/>
    <property type="match status" value="2"/>
</dbReference>
<dbReference type="Pfam" id="PF18511">
    <property type="entry name" value="F-box_5"/>
    <property type="match status" value="1"/>
</dbReference>
<dbReference type="InterPro" id="IPR001611">
    <property type="entry name" value="Leu-rich_rpt"/>
</dbReference>
<accession>A0A8J4Q6E2</accession>
<organism evidence="4 5">
    <name type="scientific">Castanea mollissima</name>
    <name type="common">Chinese chestnut</name>
    <dbReference type="NCBI Taxonomy" id="60419"/>
    <lineage>
        <taxon>Eukaryota</taxon>
        <taxon>Viridiplantae</taxon>
        <taxon>Streptophyta</taxon>
        <taxon>Embryophyta</taxon>
        <taxon>Tracheophyta</taxon>
        <taxon>Spermatophyta</taxon>
        <taxon>Magnoliopsida</taxon>
        <taxon>eudicotyledons</taxon>
        <taxon>Gunneridae</taxon>
        <taxon>Pentapetalae</taxon>
        <taxon>rosids</taxon>
        <taxon>fabids</taxon>
        <taxon>Fagales</taxon>
        <taxon>Fagaceae</taxon>
        <taxon>Castanea</taxon>
    </lineage>
</organism>
<feature type="compositionally biased region" description="Polar residues" evidence="1">
    <location>
        <begin position="598"/>
        <end position="622"/>
    </location>
</feature>
<sequence length="822" mass="88722">MRGHDRINACLPDELLIEIFRRLLDSKPSRDACSLVCKRWLNLERLSRSTLHIGASGCPDHFLGRITRRFVNVKTVHIDERLSLPVQFRRCGSESTSSYTKKRRYVKEKSGSEDGDFEASCISDAMLSVLGEGFSKLEKLSLIWCNNVTSTGLASLAQKCCLLKSLDLQGCYVGDPGLAAVGQCCKQLEDLNLRFCEGLTDAGVVELALGCGKSLNTLGVAACAKITDISLEAVGLHCKSLETLSLDSEYVSDKGMLAVAKGCPLLKVLKIQCVNVTDEALAVVGTCCLSLEFLALYSLQKFTDKGLHAIGSGCKKLKNLTLSDCYFLSDKGLEAIATGCKELTHLEVNGCHNIGTLGLESIGKYCQQLTELALLFCQKIGNKALLEVGRGCNKLQALHLVDCSSIGDEGICGIARGCRNLKKLHIRRCYEIGSRGISAIGEYCNSLKDLSLRFCDRVGDEALVAVGQGCSLHHLNVSGCHQIGDAGIIAIARGCPQLRSLDISVLQNLGDMAMAELGEGCPLLKEILLSHCRQITDVGIGHLVRNCSLLESCHMVYCPGITAAGVATVVSSCTNIKKVLVEKWKVSDNHPNAGGVPQATSTSLPQSIPRQVTRNSSCSNMRFSHPPQQPKLQQQQSGVQPDISGHGGLPVPLKSQSAIYSHANLVKDLQQKSIVKPSFNISRNQNQGFFAPQKYLNGAASKTDCLDTSSSTTSVCLSQNDAHLQQNNNPLSFNPQSLLFRDTSQDGEVQANPRNSVPYGINTDSQLGIPLNPHPLLAKGITRLGKGIHNNFSSGGMIINYENSKDTQQELSSSMVFQSFGC</sequence>
<reference evidence="4" key="1">
    <citation type="submission" date="2020-03" db="EMBL/GenBank/DDBJ databases">
        <title>Castanea mollissima Vanexum genome sequencing.</title>
        <authorList>
            <person name="Staton M."/>
        </authorList>
    </citation>
    <scope>NUCLEOTIDE SEQUENCE</scope>
    <source>
        <tissue evidence="4">Leaf</tissue>
    </source>
</reference>
<dbReference type="OrthoDB" id="550575at2759"/>